<dbReference type="InterPro" id="IPR006860">
    <property type="entry name" value="FecR"/>
</dbReference>
<keyword evidence="1" id="KW-0812">Transmembrane</keyword>
<feature type="transmembrane region" description="Helical" evidence="1">
    <location>
        <begin position="74"/>
        <end position="99"/>
    </location>
</feature>
<name>A0ABN1ETM3_9PROT</name>
<dbReference type="PANTHER" id="PTHR30273:SF2">
    <property type="entry name" value="PROTEIN FECR"/>
    <property type="match status" value="1"/>
</dbReference>
<dbReference type="EMBL" id="BAAADD010000005">
    <property type="protein sequence ID" value="GAA0573354.1"/>
    <property type="molecule type" value="Genomic_DNA"/>
</dbReference>
<keyword evidence="1" id="KW-1133">Transmembrane helix</keyword>
<gene>
    <name evidence="3" type="ORF">GCM10008942_22560</name>
</gene>
<evidence type="ECO:0000313" key="3">
    <source>
        <dbReference type="EMBL" id="GAA0573354.1"/>
    </source>
</evidence>
<comment type="caution">
    <text evidence="3">The sequence shown here is derived from an EMBL/GenBank/DDBJ whole genome shotgun (WGS) entry which is preliminary data.</text>
</comment>
<sequence>MKAVKKIETQAASWCAREDRGLSAAERADLDAWLGGDLDHRIAYLRIKAAWQDDVITAAAESVVRQSAPRRWRFALAPSWAAAVATVLCLIIGGGYVLLSRPDVYATEIGQQMTVSLADGSRVELNTNTRLRAKILRHSRTITIDHGEAYFHVAHNAAVPFVVFVGSQKVSDVGTKFLVRQDGDQAEILVTEGAVRIENSKRSVQPRFAKAQDDVHVNGDAVVASKNSAQEIADKLSWRDGFLVFNQTSLAAVAAEFNRYNTKQIVVMGEARGLKIGGRFRSDNLTGFVALLHDSFGLSVQETEQAFVISK</sequence>
<dbReference type="PANTHER" id="PTHR30273">
    <property type="entry name" value="PERIPLASMIC SIGNAL SENSOR AND SIGMA FACTOR ACTIVATOR FECR-RELATED"/>
    <property type="match status" value="1"/>
</dbReference>
<keyword evidence="1" id="KW-0472">Membrane</keyword>
<dbReference type="InterPro" id="IPR012373">
    <property type="entry name" value="Ferrdict_sens_TM"/>
</dbReference>
<evidence type="ECO:0000259" key="2">
    <source>
        <dbReference type="Pfam" id="PF04773"/>
    </source>
</evidence>
<evidence type="ECO:0000256" key="1">
    <source>
        <dbReference type="SAM" id="Phobius"/>
    </source>
</evidence>
<feature type="domain" description="FecR protein" evidence="2">
    <location>
        <begin position="103"/>
        <end position="196"/>
    </location>
</feature>
<dbReference type="PIRSF" id="PIRSF018266">
    <property type="entry name" value="FecR"/>
    <property type="match status" value="1"/>
</dbReference>
<organism evidence="3 4">
    <name type="scientific">Rhizomicrobium electricum</name>
    <dbReference type="NCBI Taxonomy" id="480070"/>
    <lineage>
        <taxon>Bacteria</taxon>
        <taxon>Pseudomonadati</taxon>
        <taxon>Pseudomonadota</taxon>
        <taxon>Alphaproteobacteria</taxon>
        <taxon>Micropepsales</taxon>
        <taxon>Micropepsaceae</taxon>
        <taxon>Rhizomicrobium</taxon>
    </lineage>
</organism>
<dbReference type="Pfam" id="PF04773">
    <property type="entry name" value="FecR"/>
    <property type="match status" value="1"/>
</dbReference>
<dbReference type="Gene3D" id="3.55.50.30">
    <property type="match status" value="1"/>
</dbReference>
<dbReference type="RefSeq" id="WP_166934592.1">
    <property type="nucleotide sequence ID" value="NZ_BAAADD010000005.1"/>
</dbReference>
<protein>
    <submittedName>
        <fullName evidence="3">FecR domain-containing protein</fullName>
    </submittedName>
</protein>
<evidence type="ECO:0000313" key="4">
    <source>
        <dbReference type="Proteomes" id="UP001499951"/>
    </source>
</evidence>
<accession>A0ABN1ETM3</accession>
<dbReference type="Gene3D" id="2.60.120.1440">
    <property type="match status" value="1"/>
</dbReference>
<dbReference type="Proteomes" id="UP001499951">
    <property type="component" value="Unassembled WGS sequence"/>
</dbReference>
<reference evidence="3 4" key="1">
    <citation type="journal article" date="2019" name="Int. J. Syst. Evol. Microbiol.">
        <title>The Global Catalogue of Microorganisms (GCM) 10K type strain sequencing project: providing services to taxonomists for standard genome sequencing and annotation.</title>
        <authorList>
            <consortium name="The Broad Institute Genomics Platform"/>
            <consortium name="The Broad Institute Genome Sequencing Center for Infectious Disease"/>
            <person name="Wu L."/>
            <person name="Ma J."/>
        </authorList>
    </citation>
    <scope>NUCLEOTIDE SEQUENCE [LARGE SCALE GENOMIC DNA]</scope>
    <source>
        <strain evidence="3 4">JCM 15089</strain>
    </source>
</reference>
<keyword evidence="4" id="KW-1185">Reference proteome</keyword>
<proteinExistence type="predicted"/>